<evidence type="ECO:0000313" key="2">
    <source>
        <dbReference type="Proteomes" id="UP000266313"/>
    </source>
</evidence>
<dbReference type="EMBL" id="AP017928">
    <property type="protein sequence ID" value="BBA36851.1"/>
    <property type="molecule type" value="Genomic_DNA"/>
</dbReference>
<dbReference type="KEGG" id="mmai:sS8_4928"/>
<evidence type="ECO:0000313" key="1">
    <source>
        <dbReference type="EMBL" id="BBA36851.1"/>
    </source>
</evidence>
<dbReference type="AlphaFoldDB" id="A0A250L0S1"/>
<protein>
    <submittedName>
        <fullName evidence="1">Uncharacterized protein</fullName>
    </submittedName>
</protein>
<dbReference type="Proteomes" id="UP000266313">
    <property type="component" value="Chromosome"/>
</dbReference>
<accession>A0A250L0S1</accession>
<proteinExistence type="predicted"/>
<organism evidence="1 2">
    <name type="scientific">Methylocaldum marinum</name>
    <dbReference type="NCBI Taxonomy" id="1432792"/>
    <lineage>
        <taxon>Bacteria</taxon>
        <taxon>Pseudomonadati</taxon>
        <taxon>Pseudomonadota</taxon>
        <taxon>Gammaproteobacteria</taxon>
        <taxon>Methylococcales</taxon>
        <taxon>Methylococcaceae</taxon>
        <taxon>Methylocaldum</taxon>
    </lineage>
</organism>
<gene>
    <name evidence="1" type="ORF">sS8_4928</name>
</gene>
<reference evidence="1 2" key="1">
    <citation type="submission" date="2016-12" db="EMBL/GenBank/DDBJ databases">
        <title>Genome sequencing of Methylocaldum marinum.</title>
        <authorList>
            <person name="Takeuchi M."/>
            <person name="Kamagata Y."/>
            <person name="Hiraoka S."/>
            <person name="Oshima K."/>
            <person name="Hattori M."/>
            <person name="Iwasaki W."/>
        </authorList>
    </citation>
    <scope>NUCLEOTIDE SEQUENCE [LARGE SCALE GENOMIC DNA]</scope>
    <source>
        <strain evidence="1 2">S8</strain>
    </source>
</reference>
<dbReference type="RefSeq" id="WP_170161234.1">
    <property type="nucleotide sequence ID" value="NZ_AP017928.1"/>
</dbReference>
<keyword evidence="2" id="KW-1185">Reference proteome</keyword>
<name>A0A250L0S1_9GAMM</name>
<sequence>MSKTQEKLQQVPSLLARSASAAGRRNALIRNLAAAAFLAVLLPLDRAEAIPIVMNFTTEPGLVTGTIVWDADSPTSPINSLSSIDLSIDGHDFTLAEVGFAVGFENDGVIGGLVSGVGGLFFSNNDFRIEWDAANLTPISFIYTIPTSGGALFLPRLSPSSA</sequence>